<proteinExistence type="predicted"/>
<comment type="caution">
    <text evidence="1">The sequence shown here is derived from an EMBL/GenBank/DDBJ whole genome shotgun (WGS) entry which is preliminary data.</text>
</comment>
<dbReference type="OrthoDB" id="8453942at2"/>
<sequence length="107" mass="11932">MMHQANIWKDFEAVTEVLSARLPMLALTMADPTPARRLEAERMVLEKADAAVDGFISLQKYCFDAVFNAWSTPAGTDLVQGAFDAWMAPGRKTLRDNAERLRGESDL</sequence>
<dbReference type="RefSeq" id="WP_116391527.1">
    <property type="nucleotide sequence ID" value="NZ_CAXQPM010000032.1"/>
</dbReference>
<dbReference type="Proteomes" id="UP000264589">
    <property type="component" value="Unassembled WGS sequence"/>
</dbReference>
<gene>
    <name evidence="1" type="ORF">DX908_06120</name>
</gene>
<reference evidence="1 2" key="1">
    <citation type="submission" date="2018-08" db="EMBL/GenBank/DDBJ databases">
        <title>Parvularcula sp. SM1705, isolated from surface water of the South Sea China.</title>
        <authorList>
            <person name="Sun L."/>
        </authorList>
    </citation>
    <scope>NUCLEOTIDE SEQUENCE [LARGE SCALE GENOMIC DNA]</scope>
    <source>
        <strain evidence="1 2">SM1705</strain>
    </source>
</reference>
<name>A0A371RHG3_9PROT</name>
<evidence type="ECO:0000313" key="1">
    <source>
        <dbReference type="EMBL" id="RFB04896.1"/>
    </source>
</evidence>
<dbReference type="EMBL" id="QUQO01000001">
    <property type="protein sequence ID" value="RFB04896.1"/>
    <property type="molecule type" value="Genomic_DNA"/>
</dbReference>
<accession>A0A371RHG3</accession>
<keyword evidence="2" id="KW-1185">Reference proteome</keyword>
<evidence type="ECO:0000313" key="2">
    <source>
        <dbReference type="Proteomes" id="UP000264589"/>
    </source>
</evidence>
<protein>
    <submittedName>
        <fullName evidence="1">Uncharacterized protein</fullName>
    </submittedName>
</protein>
<dbReference type="AlphaFoldDB" id="A0A371RHG3"/>
<dbReference type="InParanoid" id="A0A371RHG3"/>
<organism evidence="1 2">
    <name type="scientific">Parvularcula marina</name>
    <dbReference type="NCBI Taxonomy" id="2292771"/>
    <lineage>
        <taxon>Bacteria</taxon>
        <taxon>Pseudomonadati</taxon>
        <taxon>Pseudomonadota</taxon>
        <taxon>Alphaproteobacteria</taxon>
        <taxon>Parvularculales</taxon>
        <taxon>Parvularculaceae</taxon>
        <taxon>Parvularcula</taxon>
    </lineage>
</organism>